<evidence type="ECO:0000313" key="15">
    <source>
        <dbReference type="EMBL" id="ADP35724.1"/>
    </source>
</evidence>
<dbReference type="SFLD" id="SFLDG01137">
    <property type="entry name" value="C1.6.1:_Phosphoserine_Phosphat"/>
    <property type="match status" value="1"/>
</dbReference>
<dbReference type="NCBIfam" id="TIGR01488">
    <property type="entry name" value="HAD-SF-IB"/>
    <property type="match status" value="1"/>
</dbReference>
<comment type="catalytic activity">
    <reaction evidence="11">
        <text>O-phospho-L-serine + H2O = L-serine + phosphate</text>
        <dbReference type="Rhea" id="RHEA:21208"/>
        <dbReference type="ChEBI" id="CHEBI:15377"/>
        <dbReference type="ChEBI" id="CHEBI:33384"/>
        <dbReference type="ChEBI" id="CHEBI:43474"/>
        <dbReference type="ChEBI" id="CHEBI:57524"/>
        <dbReference type="EC" id="3.1.3.3"/>
    </reaction>
</comment>
<evidence type="ECO:0000256" key="14">
    <source>
        <dbReference type="SAM" id="MobiDB-lite"/>
    </source>
</evidence>
<dbReference type="InterPro" id="IPR004469">
    <property type="entry name" value="PSP"/>
</dbReference>
<keyword evidence="5" id="KW-0028">Amino-acid biosynthesis</keyword>
<sequence length="263" mass="28110">MSQRFPTIDGMLDETLQPSDESYDVPDVEAFAAAHQSPSDTMGDGDGTAAAPTLSKPGLLVMDVDSTLIDEEVIDELGEAAGSGDEIAKVTERAMRGEIEFCDALRERVALLKGLPVSVFDTVHDKLHFTNGALALIDELHRHGWKVGVVSGGFHEVVDRLAAEGHIDHWLANRLEVVDGALTGKVLGNIVCKTVKLHALQAWAARDGVPMSQTVAVGDGANDIPMIQAAGLGIAFCAKPKTQLAAHESINERDLTKVLDFLR</sequence>
<dbReference type="AlphaFoldDB" id="A0A0H3EBT0"/>
<dbReference type="eggNOG" id="COG0560">
    <property type="taxonomic scope" value="Bacteria"/>
</dbReference>
<comment type="catalytic activity">
    <reaction evidence="12">
        <text>O-phospho-D-serine + H2O = D-serine + phosphate</text>
        <dbReference type="Rhea" id="RHEA:24873"/>
        <dbReference type="ChEBI" id="CHEBI:15377"/>
        <dbReference type="ChEBI" id="CHEBI:35247"/>
        <dbReference type="ChEBI" id="CHEBI:43474"/>
        <dbReference type="ChEBI" id="CHEBI:58680"/>
        <dbReference type="EC" id="3.1.3.3"/>
    </reaction>
</comment>
<dbReference type="GO" id="GO:0005737">
    <property type="term" value="C:cytoplasm"/>
    <property type="evidence" value="ECO:0007669"/>
    <property type="project" value="TreeGrafter"/>
</dbReference>
<keyword evidence="7 15" id="KW-0378">Hydrolase</keyword>
<dbReference type="GO" id="GO:0036424">
    <property type="term" value="F:L-phosphoserine phosphatase activity"/>
    <property type="evidence" value="ECO:0007669"/>
    <property type="project" value="InterPro"/>
</dbReference>
<dbReference type="EC" id="3.1.3.3" evidence="4"/>
<gene>
    <name evidence="15" type="primary">serB</name>
    <name evidence="15" type="ordered locus">BBPR_0629</name>
</gene>
<dbReference type="Gene3D" id="3.40.50.1000">
    <property type="entry name" value="HAD superfamily/HAD-like"/>
    <property type="match status" value="1"/>
</dbReference>
<evidence type="ECO:0000256" key="2">
    <source>
        <dbReference type="ARBA" id="ARBA00005135"/>
    </source>
</evidence>
<dbReference type="SUPFAM" id="SSF56784">
    <property type="entry name" value="HAD-like"/>
    <property type="match status" value="1"/>
</dbReference>
<dbReference type="KEGG" id="bbp:BBPR_0629"/>
<dbReference type="SFLD" id="SFLDG01136">
    <property type="entry name" value="C1.6:_Phosphoserine_Phosphatas"/>
    <property type="match status" value="1"/>
</dbReference>
<evidence type="ECO:0000256" key="3">
    <source>
        <dbReference type="ARBA" id="ARBA00009184"/>
    </source>
</evidence>
<dbReference type="InterPro" id="IPR050582">
    <property type="entry name" value="HAD-like_SerB"/>
</dbReference>
<feature type="active site" description="Nucleophile" evidence="13">
    <location>
        <position position="63"/>
    </location>
</feature>
<dbReference type="EMBL" id="CP001840">
    <property type="protein sequence ID" value="ADP35724.1"/>
    <property type="molecule type" value="Genomic_DNA"/>
</dbReference>
<evidence type="ECO:0000256" key="9">
    <source>
        <dbReference type="ARBA" id="ARBA00023299"/>
    </source>
</evidence>
<feature type="region of interest" description="Disordered" evidence="14">
    <location>
        <begin position="1"/>
        <end position="22"/>
    </location>
</feature>
<dbReference type="HOGENOM" id="CLU_036368_4_3_11"/>
<evidence type="ECO:0000256" key="4">
    <source>
        <dbReference type="ARBA" id="ARBA00012640"/>
    </source>
</evidence>
<comment type="similarity">
    <text evidence="3">Belongs to the HAD-like hydrolase superfamily. SerB family.</text>
</comment>
<dbReference type="PATRIC" id="fig|702459.3.peg.658"/>
<dbReference type="CDD" id="cd07500">
    <property type="entry name" value="HAD_PSP"/>
    <property type="match status" value="1"/>
</dbReference>
<dbReference type="InterPro" id="IPR023214">
    <property type="entry name" value="HAD_sf"/>
</dbReference>
<dbReference type="OrthoDB" id="9792539at2"/>
<keyword evidence="6" id="KW-0479">Metal-binding</keyword>
<reference evidence="15 16" key="1">
    <citation type="journal article" date="2010" name="Proc. Natl. Acad. Sci. U.S.A.">
        <title>Genome analysis of Bifidobacterium bifidum PRL2010 reveals metabolic pathways for host-derived glycan foraging.</title>
        <authorList>
            <person name="Turroni F."/>
            <person name="Bottacini F."/>
            <person name="Foroni E."/>
            <person name="Mulder I."/>
            <person name="Kim J.H."/>
            <person name="Zomer A."/>
            <person name="Sanchez B."/>
            <person name="Bidossi A."/>
            <person name="Ferrarini A."/>
            <person name="Giubellini V."/>
            <person name="Delledonne M."/>
            <person name="Henrissat B."/>
            <person name="Coutinho P."/>
            <person name="Oggioni M."/>
            <person name="Fitzgerald G.F."/>
            <person name="Mills D."/>
            <person name="Margolles A."/>
            <person name="Kelly D."/>
            <person name="van Sinderen D."/>
            <person name="Ventura M."/>
        </authorList>
    </citation>
    <scope>NUCLEOTIDE SEQUENCE [LARGE SCALE GENOMIC DNA]</scope>
    <source>
        <strain evidence="15 16">PRL2010</strain>
    </source>
</reference>
<protein>
    <recommendedName>
        <fullName evidence="4">phosphoserine phosphatase</fullName>
        <ecNumber evidence="4">3.1.3.3</ecNumber>
    </recommendedName>
    <alternativeName>
        <fullName evidence="10">O-phosphoserine phosphohydrolase</fullName>
    </alternativeName>
</protein>
<dbReference type="UniPathway" id="UPA00135">
    <property type="reaction ID" value="UER00198"/>
</dbReference>
<dbReference type="Pfam" id="PF12710">
    <property type="entry name" value="HAD"/>
    <property type="match status" value="1"/>
</dbReference>
<dbReference type="SFLD" id="SFLDS00003">
    <property type="entry name" value="Haloacid_Dehalogenase"/>
    <property type="match status" value="1"/>
</dbReference>
<keyword evidence="8" id="KW-0460">Magnesium</keyword>
<evidence type="ECO:0000256" key="7">
    <source>
        <dbReference type="ARBA" id="ARBA00022801"/>
    </source>
</evidence>
<evidence type="ECO:0000256" key="8">
    <source>
        <dbReference type="ARBA" id="ARBA00022842"/>
    </source>
</evidence>
<dbReference type="GO" id="GO:0006564">
    <property type="term" value="P:L-serine biosynthetic process"/>
    <property type="evidence" value="ECO:0007669"/>
    <property type="project" value="UniProtKB-KW"/>
</dbReference>
<dbReference type="Proteomes" id="UP000002312">
    <property type="component" value="Chromosome"/>
</dbReference>
<dbReference type="PANTHER" id="PTHR43344">
    <property type="entry name" value="PHOSPHOSERINE PHOSPHATASE"/>
    <property type="match status" value="1"/>
</dbReference>
<dbReference type="InterPro" id="IPR036412">
    <property type="entry name" value="HAD-like_sf"/>
</dbReference>
<dbReference type="GO" id="GO:0000287">
    <property type="term" value="F:magnesium ion binding"/>
    <property type="evidence" value="ECO:0007669"/>
    <property type="project" value="TreeGrafter"/>
</dbReference>
<evidence type="ECO:0000256" key="13">
    <source>
        <dbReference type="PIRSR" id="PIRSR604469-1"/>
    </source>
</evidence>
<evidence type="ECO:0000256" key="12">
    <source>
        <dbReference type="ARBA" id="ARBA00048523"/>
    </source>
</evidence>
<organism evidence="15 16">
    <name type="scientific">Bifidobacterium bifidum (strain PRL2010)</name>
    <dbReference type="NCBI Taxonomy" id="702459"/>
    <lineage>
        <taxon>Bacteria</taxon>
        <taxon>Bacillati</taxon>
        <taxon>Actinomycetota</taxon>
        <taxon>Actinomycetes</taxon>
        <taxon>Bifidobacteriales</taxon>
        <taxon>Bifidobacteriaceae</taxon>
        <taxon>Bifidobacterium</taxon>
    </lineage>
</organism>
<evidence type="ECO:0000256" key="6">
    <source>
        <dbReference type="ARBA" id="ARBA00022723"/>
    </source>
</evidence>
<dbReference type="NCBIfam" id="TIGR00338">
    <property type="entry name" value="serB"/>
    <property type="match status" value="1"/>
</dbReference>
<feature type="active site" description="Proton donor" evidence="13">
    <location>
        <position position="65"/>
    </location>
</feature>
<evidence type="ECO:0000256" key="1">
    <source>
        <dbReference type="ARBA" id="ARBA00001946"/>
    </source>
</evidence>
<evidence type="ECO:0000313" key="16">
    <source>
        <dbReference type="Proteomes" id="UP000002312"/>
    </source>
</evidence>
<dbReference type="SFLD" id="SFLDF00029">
    <property type="entry name" value="phosphoserine_phosphatase"/>
    <property type="match status" value="1"/>
</dbReference>
<dbReference type="PANTHER" id="PTHR43344:SF2">
    <property type="entry name" value="PHOSPHOSERINE PHOSPHATASE"/>
    <property type="match status" value="1"/>
</dbReference>
<evidence type="ECO:0000256" key="11">
    <source>
        <dbReference type="ARBA" id="ARBA00048138"/>
    </source>
</evidence>
<keyword evidence="9" id="KW-0718">Serine biosynthesis</keyword>
<proteinExistence type="inferred from homology"/>
<comment type="pathway">
    <text evidence="2">Amino-acid biosynthesis; L-serine biosynthesis; L-serine from 3-phospho-D-glycerate: step 3/3.</text>
</comment>
<accession>A0A0H3EBT0</accession>
<evidence type="ECO:0000256" key="10">
    <source>
        <dbReference type="ARBA" id="ARBA00031693"/>
    </source>
</evidence>
<comment type="cofactor">
    <cofactor evidence="1">
        <name>Mg(2+)</name>
        <dbReference type="ChEBI" id="CHEBI:18420"/>
    </cofactor>
</comment>
<name>A0A0H3EBT0_BIFBP</name>
<evidence type="ECO:0000256" key="5">
    <source>
        <dbReference type="ARBA" id="ARBA00022605"/>
    </source>
</evidence>